<accession>A0A2R4MC59</accession>
<dbReference type="KEGG" id="mmyr:MXMO3_00928"/>
<dbReference type="AlphaFoldDB" id="A0A2R4MC59"/>
<evidence type="ECO:0000313" key="2">
    <source>
        <dbReference type="Proteomes" id="UP000258927"/>
    </source>
</evidence>
<organism evidence="1 2">
    <name type="scientific">Maritalea myrionectae</name>
    <dbReference type="NCBI Taxonomy" id="454601"/>
    <lineage>
        <taxon>Bacteria</taxon>
        <taxon>Pseudomonadati</taxon>
        <taxon>Pseudomonadota</taxon>
        <taxon>Alphaproteobacteria</taxon>
        <taxon>Hyphomicrobiales</taxon>
        <taxon>Devosiaceae</taxon>
        <taxon>Maritalea</taxon>
    </lineage>
</organism>
<gene>
    <name evidence="1" type="ORF">MXMO3_00928</name>
</gene>
<keyword evidence="2" id="KW-1185">Reference proteome</keyword>
<dbReference type="Proteomes" id="UP000258927">
    <property type="component" value="Chromosome"/>
</dbReference>
<dbReference type="EMBL" id="CP021330">
    <property type="protein sequence ID" value="AVX03459.1"/>
    <property type="molecule type" value="Genomic_DNA"/>
</dbReference>
<proteinExistence type="predicted"/>
<sequence length="154" mass="17288">MMLRVRPQLVILVATVLVGVIFVSARGVGFFLQCNAIDVDQVKMNTAEFFVVNSKVASVPHEGKRYKGFPYDSAAEYLDDFPDCCRYYPDALIDGAGRHPLTWWERNVEGKCGFVGVIVKTRFADEGQIRFTDGSGRVGIVDHTLKITRDPKER</sequence>
<dbReference type="RefSeq" id="WP_117395098.1">
    <property type="nucleotide sequence ID" value="NZ_CP021330.1"/>
</dbReference>
<name>A0A2R4MC59_9HYPH</name>
<evidence type="ECO:0000313" key="1">
    <source>
        <dbReference type="EMBL" id="AVX03459.1"/>
    </source>
</evidence>
<reference evidence="1 2" key="1">
    <citation type="submission" date="2017-05" db="EMBL/GenBank/DDBJ databases">
        <title>Genome Analysis of Maritalea myrionectae HL2708#5.</title>
        <authorList>
            <consortium name="Cotde Inc.-PKNU"/>
            <person name="Jang D."/>
            <person name="Oh H.-M."/>
        </authorList>
    </citation>
    <scope>NUCLEOTIDE SEQUENCE [LARGE SCALE GENOMIC DNA]</scope>
    <source>
        <strain evidence="1 2">HL2708#5</strain>
    </source>
</reference>
<protein>
    <submittedName>
        <fullName evidence="1">Uncharacterized protein</fullName>
    </submittedName>
</protein>